<dbReference type="PANTHER" id="PTHR22826">
    <property type="entry name" value="RHO GUANINE EXCHANGE FACTOR-RELATED"/>
    <property type="match status" value="1"/>
</dbReference>
<protein>
    <submittedName>
        <fullName evidence="5">(spotted green pufferfish) hypothetical protein</fullName>
    </submittedName>
</protein>
<dbReference type="SUPFAM" id="SSF48065">
    <property type="entry name" value="DBL homology domain (DH-domain)"/>
    <property type="match status" value="1"/>
</dbReference>
<dbReference type="InterPro" id="IPR000219">
    <property type="entry name" value="DH_dom"/>
</dbReference>
<dbReference type="Pfam" id="PF22697">
    <property type="entry name" value="SOS1_NGEF_PH"/>
    <property type="match status" value="1"/>
</dbReference>
<dbReference type="SMART" id="SM00325">
    <property type="entry name" value="RhoGEF"/>
    <property type="match status" value="1"/>
</dbReference>
<evidence type="ECO:0000313" key="5">
    <source>
        <dbReference type="EMBL" id="CAF95374.1"/>
    </source>
</evidence>
<organism evidence="5">
    <name type="scientific">Tetraodon nigroviridis</name>
    <name type="common">Spotted green pufferfish</name>
    <name type="synonym">Chelonodon nigroviridis</name>
    <dbReference type="NCBI Taxonomy" id="99883"/>
    <lineage>
        <taxon>Eukaryota</taxon>
        <taxon>Metazoa</taxon>
        <taxon>Chordata</taxon>
        <taxon>Craniata</taxon>
        <taxon>Vertebrata</taxon>
        <taxon>Euteleostomi</taxon>
        <taxon>Actinopterygii</taxon>
        <taxon>Neopterygii</taxon>
        <taxon>Teleostei</taxon>
        <taxon>Neoteleostei</taxon>
        <taxon>Acanthomorphata</taxon>
        <taxon>Eupercaria</taxon>
        <taxon>Tetraodontiformes</taxon>
        <taxon>Tetradontoidea</taxon>
        <taxon>Tetraodontidae</taxon>
        <taxon>Tetraodon</taxon>
    </lineage>
</organism>
<comment type="caution">
    <text evidence="5">The sequence shown here is derived from an EMBL/GenBank/DDBJ whole genome shotgun (WGS) entry which is preliminary data.</text>
</comment>
<dbReference type="SUPFAM" id="SSF46966">
    <property type="entry name" value="Spectrin repeat"/>
    <property type="match status" value="1"/>
</dbReference>
<proteinExistence type="predicted"/>
<evidence type="ECO:0000259" key="4">
    <source>
        <dbReference type="PROSITE" id="PS50010"/>
    </source>
</evidence>
<dbReference type="Gene3D" id="1.20.900.10">
    <property type="entry name" value="Dbl homology (DH) domain"/>
    <property type="match status" value="1"/>
</dbReference>
<gene>
    <name evidence="5" type="ORF">GSTENG00012001001</name>
</gene>
<name>Q4SVF8_TETNG</name>
<dbReference type="GO" id="GO:0016358">
    <property type="term" value="P:dendrite development"/>
    <property type="evidence" value="ECO:0007669"/>
    <property type="project" value="TreeGrafter"/>
</dbReference>
<keyword evidence="1" id="KW-0597">Phosphoprotein</keyword>
<accession>Q4SVF8</accession>
<dbReference type="EMBL" id="CAAE01013760">
    <property type="protein sequence ID" value="CAF95374.1"/>
    <property type="molecule type" value="Genomic_DNA"/>
</dbReference>
<dbReference type="GO" id="GO:0005737">
    <property type="term" value="C:cytoplasm"/>
    <property type="evidence" value="ECO:0007669"/>
    <property type="project" value="TreeGrafter"/>
</dbReference>
<dbReference type="Pfam" id="PF00621">
    <property type="entry name" value="RhoGEF"/>
    <property type="match status" value="1"/>
</dbReference>
<feature type="region of interest" description="Disordered" evidence="3">
    <location>
        <begin position="152"/>
        <end position="193"/>
    </location>
</feature>
<dbReference type="OrthoDB" id="10004999at2759"/>
<feature type="domain" description="DH" evidence="4">
    <location>
        <begin position="540"/>
        <end position="716"/>
    </location>
</feature>
<keyword evidence="2" id="KW-0344">Guanine-nucleotide releasing factor</keyword>
<dbReference type="GO" id="GO:0005085">
    <property type="term" value="F:guanyl-nucleotide exchange factor activity"/>
    <property type="evidence" value="ECO:0007669"/>
    <property type="project" value="UniProtKB-KW"/>
</dbReference>
<evidence type="ECO:0000256" key="1">
    <source>
        <dbReference type="ARBA" id="ARBA00022553"/>
    </source>
</evidence>
<dbReference type="CDD" id="cd00160">
    <property type="entry name" value="RhoGEF"/>
    <property type="match status" value="1"/>
</dbReference>
<dbReference type="Gene3D" id="2.30.29.30">
    <property type="entry name" value="Pleckstrin-homology domain (PH domain)/Phosphotyrosine-binding domain (PTB)"/>
    <property type="match status" value="1"/>
</dbReference>
<reference evidence="5" key="2">
    <citation type="submission" date="2004-02" db="EMBL/GenBank/DDBJ databases">
        <authorList>
            <consortium name="Genoscope"/>
            <consortium name="Whitehead Institute Centre for Genome Research"/>
        </authorList>
    </citation>
    <scope>NUCLEOTIDE SEQUENCE</scope>
</reference>
<dbReference type="Gene3D" id="1.20.58.60">
    <property type="match status" value="1"/>
</dbReference>
<feature type="compositionally biased region" description="Gly residues" evidence="3">
    <location>
        <begin position="170"/>
        <end position="180"/>
    </location>
</feature>
<sequence>SFPGNLHLILVLRPSGLSSSAPSPSSSTDLGFRFSQDDFLLKMPVRKSAGASDFRAKVEYCQSDWILLRTAIETFAVTVKETAQVLQAFGSELSDTELPDEANAIEFLLHSHSHRYRQMKVCPSSCSPVSAAGPHLFFLFVCFFSGRHPEGAERRSPAAHQPGDRQGFQEGRGGGEGPAGRHGHRPKVPFDPSRRLTWERVSRSASSRLLGQLRDMEEAFDGFFEKHHLKLQQYLQLLQYEISFQQMEEVLRRLGEQEKAVAPVGTTVVQAEQLLRDLELLDTQAQEEMARAQMVILHGHQLAANHHYALALIVQRCNELRHLCDVVTAAALRWCDEGAYLLASQMVDRFQTKEGAQEALQSLSTHQERAPSALRNSQGILSLEFEAILTPQLQVLLSPRRRRLKQPLVLGLLLFLLPLQSQISAVSEKLNMVQSMIRNRELCLRKLADVQVRPVQLVAPRPELDQTSQRCKSPLFSPKHDFNILNSKFSFDLLPGKRAARRNNCQPKIEVMHDFQGGRGCAYGPLPETDSETEDSPEQVTRHIMKELIATERIYVDELLSVLLGYRAEMEDPSLSDLLPSALHSQKDLLFGNMPEIYQVFLQDLQGCLETPERVGSCFLQRKEKFQVYERYCQNKPRSELLWRQCCDSPFFQECQKKLEHKLGLDSYLLKPVQRLTKYQLLLKELLKHCREERYRQQLQEALDSMLELLKSVNDSMHQIAITGYQGDLSQLGRVVLQGGFSVWISHKRAAVRMKEMARFKPMQRHLFLYEHAVLFCKRRDEDSPDRTPFYSFKSCLRLSAVGVTESVKGDVRKFEICYSGREVVYIVQMRLPLSPTTAWPVAAHSVAICEGLEDWGAATDFSNISDSDEDDQPAPLVRVPGQCGPRRRGGAWWRITLSLLVFQVAGRYRVMVESSMASADDIVFNCGDVIQLLQEELSGMW</sequence>
<dbReference type="InterPro" id="IPR055251">
    <property type="entry name" value="SOS1_NGEF_PH"/>
</dbReference>
<dbReference type="InterPro" id="IPR035899">
    <property type="entry name" value="DBL_dom_sf"/>
</dbReference>
<dbReference type="FunFam" id="2.30.29.30:FF:000078">
    <property type="entry name" value="Guanine nucleotide exchange factor DBS"/>
    <property type="match status" value="1"/>
</dbReference>
<reference evidence="5" key="1">
    <citation type="journal article" date="2004" name="Nature">
        <title>Genome duplication in the teleost fish Tetraodon nigroviridis reveals the early vertebrate proto-karyotype.</title>
        <authorList>
            <person name="Jaillon O."/>
            <person name="Aury J.-M."/>
            <person name="Brunet F."/>
            <person name="Petit J.-L."/>
            <person name="Stange-Thomann N."/>
            <person name="Mauceli E."/>
            <person name="Bouneau L."/>
            <person name="Fischer C."/>
            <person name="Ozouf-Costaz C."/>
            <person name="Bernot A."/>
            <person name="Nicaud S."/>
            <person name="Jaffe D."/>
            <person name="Fisher S."/>
            <person name="Lutfalla G."/>
            <person name="Dossat C."/>
            <person name="Segurens B."/>
            <person name="Dasilva C."/>
            <person name="Salanoubat M."/>
            <person name="Levy M."/>
            <person name="Boudet N."/>
            <person name="Castellano S."/>
            <person name="Anthouard V."/>
            <person name="Jubin C."/>
            <person name="Castelli V."/>
            <person name="Katinka M."/>
            <person name="Vacherie B."/>
            <person name="Biemont C."/>
            <person name="Skalli Z."/>
            <person name="Cattolico L."/>
            <person name="Poulain J."/>
            <person name="De Berardinis V."/>
            <person name="Cruaud C."/>
            <person name="Duprat S."/>
            <person name="Brottier P."/>
            <person name="Coutanceau J.-P."/>
            <person name="Gouzy J."/>
            <person name="Parra G."/>
            <person name="Lardier G."/>
            <person name="Chapple C."/>
            <person name="McKernan K.J."/>
            <person name="McEwan P."/>
            <person name="Bosak S."/>
            <person name="Kellis M."/>
            <person name="Volff J.-N."/>
            <person name="Guigo R."/>
            <person name="Zody M.C."/>
            <person name="Mesirov J."/>
            <person name="Lindblad-Toh K."/>
            <person name="Birren B."/>
            <person name="Nusbaum C."/>
            <person name="Kahn D."/>
            <person name="Robinson-Rechavi M."/>
            <person name="Laudet V."/>
            <person name="Schachter V."/>
            <person name="Quetier F."/>
            <person name="Saurin W."/>
            <person name="Scarpelli C."/>
            <person name="Wincker P."/>
            <person name="Lander E.S."/>
            <person name="Weissenbach J."/>
            <person name="Roest Crollius H."/>
        </authorList>
    </citation>
    <scope>NUCLEOTIDE SEQUENCE [LARGE SCALE GENOMIC DNA]</scope>
</reference>
<dbReference type="PANTHER" id="PTHR22826:SF207">
    <property type="entry name" value="PROTO-ONCOGENE DBL-LIKE ISOFORM X1"/>
    <property type="match status" value="1"/>
</dbReference>
<dbReference type="SUPFAM" id="SSF50729">
    <property type="entry name" value="PH domain-like"/>
    <property type="match status" value="1"/>
</dbReference>
<dbReference type="KEGG" id="tng:GSTEN00012001G001"/>
<feature type="non-terminal residue" evidence="5">
    <location>
        <position position="942"/>
    </location>
</feature>
<dbReference type="AlphaFoldDB" id="Q4SVF8"/>
<dbReference type="PROSITE" id="PS50010">
    <property type="entry name" value="DH_2"/>
    <property type="match status" value="1"/>
</dbReference>
<dbReference type="InterPro" id="IPR011993">
    <property type="entry name" value="PH-like_dom_sf"/>
</dbReference>
<evidence type="ECO:0000256" key="3">
    <source>
        <dbReference type="SAM" id="MobiDB-lite"/>
    </source>
</evidence>
<evidence type="ECO:0000256" key="2">
    <source>
        <dbReference type="ARBA" id="ARBA00022658"/>
    </source>
</evidence>
<dbReference type="InterPro" id="IPR051336">
    <property type="entry name" value="RhoGEF_Guanine_NuclExch_SF"/>
</dbReference>